<evidence type="ECO:0000256" key="2">
    <source>
        <dbReference type="SAM" id="MobiDB-lite"/>
    </source>
</evidence>
<comment type="caution">
    <text evidence="3">The sequence shown here is derived from an EMBL/GenBank/DDBJ whole genome shotgun (WGS) entry which is preliminary data.</text>
</comment>
<keyword evidence="1" id="KW-0560">Oxidoreductase</keyword>
<organism evidence="3 4">
    <name type="scientific">Pseudomonas syringae pv. tagetis</name>
    <dbReference type="NCBI Taxonomy" id="129140"/>
    <lineage>
        <taxon>Bacteria</taxon>
        <taxon>Pseudomonadati</taxon>
        <taxon>Pseudomonadota</taxon>
        <taxon>Gammaproteobacteria</taxon>
        <taxon>Pseudomonadales</taxon>
        <taxon>Pseudomonadaceae</taxon>
        <taxon>Pseudomonas</taxon>
    </lineage>
</organism>
<feature type="non-terminal residue" evidence="3">
    <location>
        <position position="84"/>
    </location>
</feature>
<sequence length="84" mass="8990">LQTVEPDKRGKKDGQGIYTWENGKPKKPDVASDYQAPADLEDRLILPLLNEAVACLHEGVVAAPDLLDAGVIFGTGFAQFRGGP</sequence>
<dbReference type="InterPro" id="IPR050136">
    <property type="entry name" value="FA_oxidation_alpha_subunit"/>
</dbReference>
<evidence type="ECO:0000256" key="1">
    <source>
        <dbReference type="ARBA" id="ARBA00023002"/>
    </source>
</evidence>
<dbReference type="PANTHER" id="PTHR43612:SF3">
    <property type="entry name" value="TRIFUNCTIONAL ENZYME SUBUNIT ALPHA, MITOCHONDRIAL"/>
    <property type="match status" value="1"/>
</dbReference>
<keyword evidence="4" id="KW-1185">Reference proteome</keyword>
<evidence type="ECO:0000313" key="4">
    <source>
        <dbReference type="Proteomes" id="UP001610657"/>
    </source>
</evidence>
<accession>A0ABW7NWB0</accession>
<dbReference type="InterPro" id="IPR008927">
    <property type="entry name" value="6-PGluconate_DH-like_C_sf"/>
</dbReference>
<dbReference type="PANTHER" id="PTHR43612">
    <property type="entry name" value="TRIFUNCTIONAL ENZYME SUBUNIT ALPHA"/>
    <property type="match status" value="1"/>
</dbReference>
<feature type="compositionally biased region" description="Basic and acidic residues" evidence="2">
    <location>
        <begin position="1"/>
        <end position="14"/>
    </location>
</feature>
<dbReference type="EMBL" id="JAVCQK010000428">
    <property type="protein sequence ID" value="MFH7519146.1"/>
    <property type="molecule type" value="Genomic_DNA"/>
</dbReference>
<reference evidence="3 4" key="1">
    <citation type="submission" date="2023-08" db="EMBL/GenBank/DDBJ databases">
        <title>Genomic and mutational analysis of Pseudomonas syringae pv. tagetis EB037 pathogenicity on sunflower.</title>
        <authorList>
            <person name="Maul J.E."/>
        </authorList>
    </citation>
    <scope>NUCLEOTIDE SEQUENCE [LARGE SCALE GENOMIC DNA]</scope>
    <source>
        <strain evidence="3 4">EB037_T1</strain>
    </source>
</reference>
<gene>
    <name evidence="3" type="ORF">RA271_28915</name>
</gene>
<protein>
    <submittedName>
        <fullName evidence="3">Fatty-acid oxidation protein subunit alpha</fullName>
    </submittedName>
</protein>
<proteinExistence type="predicted"/>
<dbReference type="Proteomes" id="UP001610657">
    <property type="component" value="Unassembled WGS sequence"/>
</dbReference>
<dbReference type="SUPFAM" id="SSF48179">
    <property type="entry name" value="6-phosphogluconate dehydrogenase C-terminal domain-like"/>
    <property type="match status" value="1"/>
</dbReference>
<dbReference type="Gene3D" id="1.10.1040.50">
    <property type="match status" value="1"/>
</dbReference>
<feature type="region of interest" description="Disordered" evidence="2">
    <location>
        <begin position="1"/>
        <end position="32"/>
    </location>
</feature>
<evidence type="ECO:0000313" key="3">
    <source>
        <dbReference type="EMBL" id="MFH7519146.1"/>
    </source>
</evidence>
<name>A0ABW7NWB0_9PSED</name>
<feature type="non-terminal residue" evidence="3">
    <location>
        <position position="1"/>
    </location>
</feature>